<name>A0A382KTD9_9ZZZZ</name>
<accession>A0A382KTD9</accession>
<dbReference type="InterPro" id="IPR007485">
    <property type="entry name" value="LPS_assembly_LptE"/>
</dbReference>
<sequence>MSLFLAGCGFQLRGAATVPVEMTRTYIDTGDRHSLFYRRIRSGFRNAGIQIVDSPKDASAIFFISSDQTGQRVLSVSARNVPTEFEVYYSIGYRLSAGQTVLLPSRTQTLIRDYTWDETLVLGKEKEEQLLRDAIVDDLIRIILIQLSGI</sequence>
<dbReference type="PANTHER" id="PTHR38098">
    <property type="entry name" value="LPS-ASSEMBLY LIPOPROTEIN LPTE"/>
    <property type="match status" value="1"/>
</dbReference>
<dbReference type="GO" id="GO:0015920">
    <property type="term" value="P:lipopolysaccharide transport"/>
    <property type="evidence" value="ECO:0007669"/>
    <property type="project" value="TreeGrafter"/>
</dbReference>
<proteinExistence type="inferred from homology"/>
<evidence type="ECO:0000256" key="3">
    <source>
        <dbReference type="ARBA" id="ARBA00023237"/>
    </source>
</evidence>
<dbReference type="GO" id="GO:0001530">
    <property type="term" value="F:lipopolysaccharide binding"/>
    <property type="evidence" value="ECO:0007669"/>
    <property type="project" value="TreeGrafter"/>
</dbReference>
<dbReference type="Gene3D" id="3.30.160.150">
    <property type="entry name" value="Lipoprotein like domain"/>
    <property type="match status" value="1"/>
</dbReference>
<dbReference type="PANTHER" id="PTHR38098:SF1">
    <property type="entry name" value="LPS-ASSEMBLY LIPOPROTEIN LPTE"/>
    <property type="match status" value="1"/>
</dbReference>
<dbReference type="GO" id="GO:0043165">
    <property type="term" value="P:Gram-negative-bacterium-type cell outer membrane assembly"/>
    <property type="evidence" value="ECO:0007669"/>
    <property type="project" value="InterPro"/>
</dbReference>
<evidence type="ECO:0000256" key="2">
    <source>
        <dbReference type="ARBA" id="ARBA00023136"/>
    </source>
</evidence>
<reference evidence="4" key="1">
    <citation type="submission" date="2018-05" db="EMBL/GenBank/DDBJ databases">
        <authorList>
            <person name="Lanie J.A."/>
            <person name="Ng W.-L."/>
            <person name="Kazmierczak K.M."/>
            <person name="Andrzejewski T.M."/>
            <person name="Davidsen T.M."/>
            <person name="Wayne K.J."/>
            <person name="Tettelin H."/>
            <person name="Glass J.I."/>
            <person name="Rusch D."/>
            <person name="Podicherti R."/>
            <person name="Tsui H.-C.T."/>
            <person name="Winkler M.E."/>
        </authorList>
    </citation>
    <scope>NUCLEOTIDE SEQUENCE</scope>
</reference>
<dbReference type="HAMAP" id="MF_01186">
    <property type="entry name" value="LPS_assembly_LptE"/>
    <property type="match status" value="1"/>
</dbReference>
<keyword evidence="2" id="KW-0472">Membrane</keyword>
<evidence type="ECO:0008006" key="5">
    <source>
        <dbReference type="Google" id="ProtNLM"/>
    </source>
</evidence>
<dbReference type="GO" id="GO:1990351">
    <property type="term" value="C:transporter complex"/>
    <property type="evidence" value="ECO:0007669"/>
    <property type="project" value="TreeGrafter"/>
</dbReference>
<dbReference type="Pfam" id="PF04390">
    <property type="entry name" value="LptE"/>
    <property type="match status" value="1"/>
</dbReference>
<keyword evidence="1" id="KW-0732">Signal</keyword>
<dbReference type="EMBL" id="UINC01081841">
    <property type="protein sequence ID" value="SVC26077.1"/>
    <property type="molecule type" value="Genomic_DNA"/>
</dbReference>
<organism evidence="4">
    <name type="scientific">marine metagenome</name>
    <dbReference type="NCBI Taxonomy" id="408172"/>
    <lineage>
        <taxon>unclassified sequences</taxon>
        <taxon>metagenomes</taxon>
        <taxon>ecological metagenomes</taxon>
    </lineage>
</organism>
<gene>
    <name evidence="4" type="ORF">METZ01_LOCUS278931</name>
</gene>
<dbReference type="AlphaFoldDB" id="A0A382KTD9"/>
<keyword evidence="3" id="KW-0998">Cell outer membrane</keyword>
<dbReference type="GO" id="GO:0019867">
    <property type="term" value="C:outer membrane"/>
    <property type="evidence" value="ECO:0007669"/>
    <property type="project" value="InterPro"/>
</dbReference>
<evidence type="ECO:0000313" key="4">
    <source>
        <dbReference type="EMBL" id="SVC26077.1"/>
    </source>
</evidence>
<protein>
    <recommendedName>
        <fullName evidence="5">LPS-assembly lipoprotein LptE</fullName>
    </recommendedName>
</protein>
<evidence type="ECO:0000256" key="1">
    <source>
        <dbReference type="ARBA" id="ARBA00022729"/>
    </source>
</evidence>